<reference evidence="5" key="1">
    <citation type="submission" date="2007-04" db="EMBL/GenBank/DDBJ databases">
        <title>Complete sequence of chromosome of Rhodobacter sphaeroides ATCC 17025.</title>
        <authorList>
            <consortium name="US DOE Joint Genome Institute"/>
            <person name="Copeland A."/>
            <person name="Lucas S."/>
            <person name="Lapidus A."/>
            <person name="Barry K."/>
            <person name="Detter J.C."/>
            <person name="Glavina del Rio T."/>
            <person name="Hammon N."/>
            <person name="Israni S."/>
            <person name="Dalin E."/>
            <person name="Tice H."/>
            <person name="Pitluck S."/>
            <person name="Chertkov O."/>
            <person name="Brettin T."/>
            <person name="Bruce D."/>
            <person name="Han C."/>
            <person name="Schmutz J."/>
            <person name="Larimer F."/>
            <person name="Land M."/>
            <person name="Hauser L."/>
            <person name="Kyrpides N."/>
            <person name="Kim E."/>
            <person name="Richardson P."/>
            <person name="Mackenzie C."/>
            <person name="Choudhary M."/>
            <person name="Donohue T.J."/>
            <person name="Kaplan S."/>
        </authorList>
    </citation>
    <scope>NUCLEOTIDE SEQUENCE [LARGE SCALE GENOMIC DNA]</scope>
    <source>
        <strain evidence="5">ATCC 17025</strain>
    </source>
</reference>
<dbReference type="InterPro" id="IPR029063">
    <property type="entry name" value="SAM-dependent_MTases_sf"/>
</dbReference>
<dbReference type="EMBL" id="CP000661">
    <property type="protein sequence ID" value="ABP69473.1"/>
    <property type="molecule type" value="Genomic_DNA"/>
</dbReference>
<keyword evidence="2 5" id="KW-0808">Transferase</keyword>
<dbReference type="AlphaFoldDB" id="A4WQ09"/>
<dbReference type="SUPFAM" id="SSF53335">
    <property type="entry name" value="S-adenosyl-L-methionine-dependent methyltransferases"/>
    <property type="match status" value="1"/>
</dbReference>
<dbReference type="eggNOG" id="COG4106">
    <property type="taxonomic scope" value="Bacteria"/>
</dbReference>
<dbReference type="InterPro" id="IPR023149">
    <property type="entry name" value="Trans_acon_MeTrfase_C"/>
</dbReference>
<feature type="compositionally biased region" description="Low complexity" evidence="3">
    <location>
        <begin position="19"/>
        <end position="32"/>
    </location>
</feature>
<dbReference type="Gene3D" id="1.10.150.290">
    <property type="entry name" value="S-adenosyl-L-methionine-dependent methyltransferases"/>
    <property type="match status" value="1"/>
</dbReference>
<dbReference type="GO" id="GO:0030798">
    <property type="term" value="F:trans-aconitate 2-methyltransferase activity"/>
    <property type="evidence" value="ECO:0007669"/>
    <property type="project" value="UniProtKB-EC"/>
</dbReference>
<feature type="domain" description="Methyltransferase" evidence="4">
    <location>
        <begin position="71"/>
        <end position="160"/>
    </location>
</feature>
<evidence type="ECO:0000313" key="5">
    <source>
        <dbReference type="EMBL" id="ABP69473.1"/>
    </source>
</evidence>
<dbReference type="InterPro" id="IPR041698">
    <property type="entry name" value="Methyltransf_25"/>
</dbReference>
<dbReference type="PANTHER" id="PTHR43861">
    <property type="entry name" value="TRANS-ACONITATE 2-METHYLTRANSFERASE-RELATED"/>
    <property type="match status" value="1"/>
</dbReference>
<proteinExistence type="predicted"/>
<accession>A4WQ09</accession>
<dbReference type="Gene3D" id="3.40.50.150">
    <property type="entry name" value="Vaccinia Virus protein VP39"/>
    <property type="match status" value="1"/>
</dbReference>
<dbReference type="BioCyc" id="RSPH349102:G1G8M-584-MONOMER"/>
<dbReference type="PANTHER" id="PTHR43861:SF1">
    <property type="entry name" value="TRANS-ACONITATE 2-METHYLTRANSFERASE"/>
    <property type="match status" value="1"/>
</dbReference>
<dbReference type="HOGENOM" id="CLU_037990_5_2_5"/>
<protein>
    <submittedName>
        <fullName evidence="5">Trans-aconitate 2-methyltransferase</fullName>
        <ecNumber evidence="5">2.1.1.144</ecNumber>
    </submittedName>
</protein>
<evidence type="ECO:0000259" key="4">
    <source>
        <dbReference type="Pfam" id="PF13649"/>
    </source>
</evidence>
<keyword evidence="1 5" id="KW-0489">Methyltransferase</keyword>
<name>A4WQ09_CERS5</name>
<dbReference type="KEGG" id="rsq:Rsph17025_0567"/>
<dbReference type="CDD" id="cd02440">
    <property type="entry name" value="AdoMet_MTases"/>
    <property type="match status" value="1"/>
</dbReference>
<feature type="compositionally biased region" description="Low complexity" evidence="3">
    <location>
        <begin position="1"/>
        <end position="11"/>
    </location>
</feature>
<gene>
    <name evidence="5" type="ordered locus">Rsph17025_0567</name>
</gene>
<organism evidence="5">
    <name type="scientific">Cereibacter sphaeroides (strain ATCC 17025 / ATH 2.4.3)</name>
    <name type="common">Rhodobacter sphaeroides</name>
    <dbReference type="NCBI Taxonomy" id="349102"/>
    <lineage>
        <taxon>Bacteria</taxon>
        <taxon>Pseudomonadati</taxon>
        <taxon>Pseudomonadota</taxon>
        <taxon>Alphaproteobacteria</taxon>
        <taxon>Rhodobacterales</taxon>
        <taxon>Paracoccaceae</taxon>
        <taxon>Cereibacter</taxon>
    </lineage>
</organism>
<evidence type="ECO:0000256" key="2">
    <source>
        <dbReference type="ARBA" id="ARBA00022679"/>
    </source>
</evidence>
<dbReference type="GO" id="GO:0032259">
    <property type="term" value="P:methylation"/>
    <property type="evidence" value="ECO:0007669"/>
    <property type="project" value="UniProtKB-KW"/>
</dbReference>
<dbReference type="Pfam" id="PF13649">
    <property type="entry name" value="Methyltransf_25"/>
    <property type="match status" value="1"/>
</dbReference>
<dbReference type="STRING" id="349102.Rsph17025_0567"/>
<evidence type="ECO:0000256" key="1">
    <source>
        <dbReference type="ARBA" id="ARBA00022603"/>
    </source>
</evidence>
<sequence length="293" mass="31651">MPIVRWAAARSPPSPRPGPRSSRPTAASSPLSEVNDISDLNPETYARFRGLRLRPALDLLARIPALPMGCVVDLGCGGGAVGPALASRFPDRRLVGVDASPAMMAEAGQSGAYSALVKADIAEWTPDEAPALIFSNAALQWLGDHDRLMPRLAALLAPGGSLAVQMPRQYGAPSHRFLRDIAAAMFPDRFTLEDTHPVAPASHYWELLCPFGEVQAWEAEFVQHLEPTPGAHPVRRFTESTAMRPFLARLAADEASAFVAAYESALAAAYPLRPDGSVLFPFRRCFFVVTRPD</sequence>
<feature type="region of interest" description="Disordered" evidence="3">
    <location>
        <begin position="1"/>
        <end position="35"/>
    </location>
</feature>
<evidence type="ECO:0000256" key="3">
    <source>
        <dbReference type="SAM" id="MobiDB-lite"/>
    </source>
</evidence>
<dbReference type="EC" id="2.1.1.144" evidence="5"/>